<dbReference type="EMBL" id="HBFW01007397">
    <property type="protein sequence ID" value="CAD8933801.1"/>
    <property type="molecule type" value="Transcribed_RNA"/>
</dbReference>
<accession>A0A7S1GKW9</accession>
<evidence type="ECO:0000256" key="1">
    <source>
        <dbReference type="SAM" id="MobiDB-lite"/>
    </source>
</evidence>
<protein>
    <submittedName>
        <fullName evidence="2">Uncharacterized protein</fullName>
    </submittedName>
</protein>
<feature type="compositionally biased region" description="Pro residues" evidence="1">
    <location>
        <begin position="140"/>
        <end position="176"/>
    </location>
</feature>
<organism evidence="2">
    <name type="scientific">Cyclophora tenuis</name>
    <name type="common">Marine diatom</name>
    <dbReference type="NCBI Taxonomy" id="216820"/>
    <lineage>
        <taxon>Eukaryota</taxon>
        <taxon>Sar</taxon>
        <taxon>Stramenopiles</taxon>
        <taxon>Ochrophyta</taxon>
        <taxon>Bacillariophyta</taxon>
        <taxon>Fragilariophyceae</taxon>
        <taxon>Fragilariophycidae</taxon>
        <taxon>Cyclophorales</taxon>
        <taxon>Cyclophoraceae</taxon>
        <taxon>Cyclophora</taxon>
    </lineage>
</organism>
<feature type="region of interest" description="Disordered" evidence="1">
    <location>
        <begin position="1"/>
        <end position="38"/>
    </location>
</feature>
<gene>
    <name evidence="2" type="ORF">CTEN0397_LOCUS4830</name>
</gene>
<name>A0A7S1GKW9_CYCTE</name>
<sequence length="274" mass="29500">MGRKKRSSPSNPTNTGAFPGGVPPFPSAQSAKRQKGEEKYLVKKYRPEKHYDAMEAFVKYTKSHRMLDAAYVRSFKGTTPEKPYVFSTRVGGQDLGWGRGKTREAAMDCACRAAFALVAAHGYNHYPLDEDCLTQEPQDVLPPPPPPLPPGLPPGYPPPLPAGYPPPPPGDIPTPLAPAVIPQPKALSNAVPVASSLSVSATVAPSMEDSKPAVTLNLGTSASETAPKKKLKGGLTLVFDSEEDGPNELCMEERRASLDRYQKLLRKAATKRAK</sequence>
<evidence type="ECO:0000313" key="2">
    <source>
        <dbReference type="EMBL" id="CAD8933801.1"/>
    </source>
</evidence>
<reference evidence="2" key="1">
    <citation type="submission" date="2021-01" db="EMBL/GenBank/DDBJ databases">
        <authorList>
            <person name="Corre E."/>
            <person name="Pelletier E."/>
            <person name="Niang G."/>
            <person name="Scheremetjew M."/>
            <person name="Finn R."/>
            <person name="Kale V."/>
            <person name="Holt S."/>
            <person name="Cochrane G."/>
            <person name="Meng A."/>
            <person name="Brown T."/>
            <person name="Cohen L."/>
        </authorList>
    </citation>
    <scope>NUCLEOTIDE SEQUENCE</scope>
    <source>
        <strain evidence="2">ECT3854</strain>
    </source>
</reference>
<dbReference type="AlphaFoldDB" id="A0A7S1GKW9"/>
<feature type="region of interest" description="Disordered" evidence="1">
    <location>
        <begin position="134"/>
        <end position="178"/>
    </location>
</feature>
<proteinExistence type="predicted"/>